<evidence type="ECO:0000313" key="3">
    <source>
        <dbReference type="Proteomes" id="UP000321331"/>
    </source>
</evidence>
<dbReference type="Proteomes" id="UP000321331">
    <property type="component" value="Unassembled WGS sequence"/>
</dbReference>
<accession>A0A5C6SWD3</accession>
<name>A0A5C6SWD3_FUSOC</name>
<gene>
    <name evidence="2" type="ORF">FocTR4_00014996</name>
</gene>
<protein>
    <submittedName>
        <fullName evidence="2">Uncharacterized protein</fullName>
    </submittedName>
</protein>
<comment type="caution">
    <text evidence="2">The sequence shown here is derived from an EMBL/GenBank/DDBJ whole genome shotgun (WGS) entry which is preliminary data.</text>
</comment>
<dbReference type="AlphaFoldDB" id="A0A5C6SWD3"/>
<organism evidence="2 3">
    <name type="scientific">Fusarium oxysporum f. sp. cubense</name>
    <dbReference type="NCBI Taxonomy" id="61366"/>
    <lineage>
        <taxon>Eukaryota</taxon>
        <taxon>Fungi</taxon>
        <taxon>Dikarya</taxon>
        <taxon>Ascomycota</taxon>
        <taxon>Pezizomycotina</taxon>
        <taxon>Sordariomycetes</taxon>
        <taxon>Hypocreomycetidae</taxon>
        <taxon>Hypocreales</taxon>
        <taxon>Nectriaceae</taxon>
        <taxon>Fusarium</taxon>
        <taxon>Fusarium oxysporum species complex</taxon>
    </lineage>
</organism>
<dbReference type="EMBL" id="VMNF01000008">
    <property type="protein sequence ID" value="TXC02564.1"/>
    <property type="molecule type" value="Genomic_DNA"/>
</dbReference>
<reference evidence="2 3" key="1">
    <citation type="submission" date="2019-07" db="EMBL/GenBank/DDBJ databases">
        <title>The First High-Quality Draft Genome Sequence of the Causal Agent of the Current Panama Disease Epidemic.</title>
        <authorList>
            <person name="Warmington R.J."/>
            <person name="Kay W."/>
            <person name="Jeffries A."/>
            <person name="Bebber D."/>
            <person name="Moore K."/>
            <person name="Studholme D.J."/>
        </authorList>
    </citation>
    <scope>NUCLEOTIDE SEQUENCE [LARGE SCALE GENOMIC DNA]</scope>
    <source>
        <strain evidence="2 3">TR4</strain>
    </source>
</reference>
<feature type="region of interest" description="Disordered" evidence="1">
    <location>
        <begin position="115"/>
        <end position="134"/>
    </location>
</feature>
<evidence type="ECO:0000313" key="2">
    <source>
        <dbReference type="EMBL" id="TXC02564.1"/>
    </source>
</evidence>
<sequence length="165" mass="18776">MDQYITLHKKPSRAMSTVALTLAQSNLVRRHRDNTTDSRPHHRAKMTRLVSGGRDGRRQTARLPAQRWGLASVQHSCWSNTGQRCTRNALTNVVQLQAADLAVFSTRVSSLRKLSEDTEAGRHRVETRPSARRSEPFGLHYQRQQLASKCLMITTTVDNRNLDFI</sequence>
<proteinExistence type="predicted"/>
<evidence type="ECO:0000256" key="1">
    <source>
        <dbReference type="SAM" id="MobiDB-lite"/>
    </source>
</evidence>